<sequence length="134" mass="14751">MPSVVLCLSYKGKDSRNFEDVHDFVFRMPAIEWRNKTWSNLDLALALKKAVIKALISHTGAIIGNKFKLRPNTAQTSKLRELVNNSSLIAPSGSSQHYAESMNSDDSSSIYGTSPVDFSRSPPRSLHGSSHSSI</sequence>
<protein>
    <submittedName>
        <fullName evidence="2">Uncharacterized protein</fullName>
    </submittedName>
</protein>
<dbReference type="STRING" id="100787.A0A0G4MH85"/>
<evidence type="ECO:0000313" key="3">
    <source>
        <dbReference type="Proteomes" id="UP000044602"/>
    </source>
</evidence>
<dbReference type="Pfam" id="PF10344">
    <property type="entry name" value="Hobbit"/>
    <property type="match status" value="1"/>
</dbReference>
<accession>A0A0G4MH85</accession>
<dbReference type="PANTHER" id="PTHR15678:SF6">
    <property type="entry name" value="BRIDGE-LIKE LIPID TRANSFER PROTEIN FAMILY MEMBER 2"/>
    <property type="match status" value="1"/>
</dbReference>
<dbReference type="Proteomes" id="UP000044602">
    <property type="component" value="Unassembled WGS sequence"/>
</dbReference>
<reference evidence="2 3" key="1">
    <citation type="submission" date="2015-05" db="EMBL/GenBank/DDBJ databases">
        <authorList>
            <person name="Wang D.B."/>
            <person name="Wang M."/>
        </authorList>
    </citation>
    <scope>NUCLEOTIDE SEQUENCE [LARGE SCALE GENOMIC DNA]</scope>
    <source>
        <strain evidence="2">VL1</strain>
    </source>
</reference>
<evidence type="ECO:0000313" key="2">
    <source>
        <dbReference type="EMBL" id="CRK33631.1"/>
    </source>
</evidence>
<gene>
    <name evidence="2" type="ORF">BN1708_019244</name>
</gene>
<evidence type="ECO:0000256" key="1">
    <source>
        <dbReference type="SAM" id="MobiDB-lite"/>
    </source>
</evidence>
<dbReference type="AlphaFoldDB" id="A0A0G4MH85"/>
<dbReference type="EMBL" id="CVQH01022534">
    <property type="protein sequence ID" value="CRK33631.1"/>
    <property type="molecule type" value="Genomic_DNA"/>
</dbReference>
<organism evidence="2 3">
    <name type="scientific">Verticillium longisporum</name>
    <name type="common">Verticillium dahliae var. longisporum</name>
    <dbReference type="NCBI Taxonomy" id="100787"/>
    <lineage>
        <taxon>Eukaryota</taxon>
        <taxon>Fungi</taxon>
        <taxon>Dikarya</taxon>
        <taxon>Ascomycota</taxon>
        <taxon>Pezizomycotina</taxon>
        <taxon>Sordariomycetes</taxon>
        <taxon>Hypocreomycetidae</taxon>
        <taxon>Glomerellales</taxon>
        <taxon>Plectosphaerellaceae</taxon>
        <taxon>Verticillium</taxon>
    </lineage>
</organism>
<keyword evidence="3" id="KW-1185">Reference proteome</keyword>
<feature type="compositionally biased region" description="Polar residues" evidence="1">
    <location>
        <begin position="90"/>
        <end position="112"/>
    </location>
</feature>
<name>A0A0G4MH85_VERLO</name>
<feature type="region of interest" description="Disordered" evidence="1">
    <location>
        <begin position="90"/>
        <end position="134"/>
    </location>
</feature>
<dbReference type="InterPro" id="IPR045167">
    <property type="entry name" value="Hobbit"/>
</dbReference>
<proteinExistence type="predicted"/>
<feature type="non-terminal residue" evidence="2">
    <location>
        <position position="134"/>
    </location>
</feature>
<dbReference type="PANTHER" id="PTHR15678">
    <property type="entry name" value="ANTIGEN MLAA-22-RELATED"/>
    <property type="match status" value="1"/>
</dbReference>